<sequence>MPQQQGSGVGGGGGDVNGVLSWLPLLVSGLVVAHLLAFVYWIYRLASEKPVEQRRKIQ</sequence>
<dbReference type="Proteomes" id="UP001497512">
    <property type="component" value="Chromosome 8"/>
</dbReference>
<reference evidence="2" key="1">
    <citation type="submission" date="2024-02" db="EMBL/GenBank/DDBJ databases">
        <authorList>
            <consortium name="ELIXIR-Norway"/>
            <consortium name="Elixir Norway"/>
        </authorList>
    </citation>
    <scope>NUCLEOTIDE SEQUENCE</scope>
</reference>
<evidence type="ECO:0000313" key="2">
    <source>
        <dbReference type="EMBL" id="CAK9235297.1"/>
    </source>
</evidence>
<keyword evidence="1" id="KW-0472">Membrane</keyword>
<keyword evidence="1" id="KW-1133">Transmembrane helix</keyword>
<keyword evidence="1" id="KW-0812">Transmembrane</keyword>
<organism evidence="2 3">
    <name type="scientific">Sphagnum troendelagicum</name>
    <dbReference type="NCBI Taxonomy" id="128251"/>
    <lineage>
        <taxon>Eukaryota</taxon>
        <taxon>Viridiplantae</taxon>
        <taxon>Streptophyta</taxon>
        <taxon>Embryophyta</taxon>
        <taxon>Bryophyta</taxon>
        <taxon>Sphagnophytina</taxon>
        <taxon>Sphagnopsida</taxon>
        <taxon>Sphagnales</taxon>
        <taxon>Sphagnaceae</taxon>
        <taxon>Sphagnum</taxon>
    </lineage>
</organism>
<proteinExistence type="predicted"/>
<dbReference type="PANTHER" id="PTHR35755">
    <property type="entry name" value="PROTEIN, PUTATIVE-RELATED"/>
    <property type="match status" value="1"/>
</dbReference>
<dbReference type="EMBL" id="OZ019900">
    <property type="protein sequence ID" value="CAK9235297.1"/>
    <property type="molecule type" value="Genomic_DNA"/>
</dbReference>
<dbReference type="PANTHER" id="PTHR35755:SF1">
    <property type="entry name" value="TRANSMEMBRANE PROTEIN"/>
    <property type="match status" value="1"/>
</dbReference>
<protein>
    <recommendedName>
        <fullName evidence="4">Transmembrane protein</fullName>
    </recommendedName>
</protein>
<keyword evidence="3" id="KW-1185">Reference proteome</keyword>
<evidence type="ECO:0000256" key="1">
    <source>
        <dbReference type="SAM" id="Phobius"/>
    </source>
</evidence>
<evidence type="ECO:0008006" key="4">
    <source>
        <dbReference type="Google" id="ProtNLM"/>
    </source>
</evidence>
<evidence type="ECO:0000313" key="3">
    <source>
        <dbReference type="Proteomes" id="UP001497512"/>
    </source>
</evidence>
<accession>A0ABP0V1F7</accession>
<name>A0ABP0V1F7_9BRYO</name>
<gene>
    <name evidence="2" type="ORF">CSSPTR1EN2_LOCUS22646</name>
</gene>
<feature type="transmembrane region" description="Helical" evidence="1">
    <location>
        <begin position="20"/>
        <end position="43"/>
    </location>
</feature>